<gene>
    <name evidence="3" type="ORF">CVLEPA_LOCUS31960</name>
</gene>
<evidence type="ECO:0000259" key="2">
    <source>
        <dbReference type="PROSITE" id="PS50225"/>
    </source>
</evidence>
<proteinExistence type="predicted"/>
<protein>
    <recommendedName>
        <fullName evidence="2">SOCS box domain-containing protein</fullName>
    </recommendedName>
</protein>
<dbReference type="InterPro" id="IPR001496">
    <property type="entry name" value="SOCS_box"/>
</dbReference>
<accession>A0ABP0H3F1</accession>
<dbReference type="EMBL" id="CAWYQH010000174">
    <property type="protein sequence ID" value="CAK8698526.1"/>
    <property type="molecule type" value="Genomic_DNA"/>
</dbReference>
<evidence type="ECO:0000313" key="4">
    <source>
        <dbReference type="Proteomes" id="UP001642483"/>
    </source>
</evidence>
<evidence type="ECO:0000313" key="3">
    <source>
        <dbReference type="EMBL" id="CAK8698526.1"/>
    </source>
</evidence>
<sequence length="479" mass="54194">MENIFKASNHLHQMATSQNSTEPSESPSHSCFSNIDLLFLLENFPIEIQPVSWVDAVDGNIPDNAFPACTLDSAETAYVAKAQIADHIQTGLTTRNLLEAHIPYDYSTHRVQKFQVMVADSNSLYWVPGKNGHYPKNAVTGGKDWRKKHYIGRTYGPLTDGRNNQTYERLKPLHESSGSLLGIIHTSHKCLHVPNSGKVYAFDSYEVLCHKLNPGSLLDICKWKRRRMLTACRIGRRQQIRNLIQPINYPEEIKSVIWVDVPPDGSRLPDNAFAACIMETGETAYVAKSQIDNQEVTGFTTTNSNEAYISYGCNEHRKRNYQVIVNDHPSSLYWIVDQHGHYPKNAVHGGRDRGERLYVGRTCEPLTDGRTASQDPLTTNRLAQDGCRIGKIHPSHGCLYIPYNGREYIFDSYEVLCHKVSPGSLRSICKWKVLNVLHGNNQRKSSIDSLPLPVSLKEFLQIRTEAPLPEPRFETVSFF</sequence>
<dbReference type="PANTHER" id="PTHR31649">
    <property type="entry name" value="AGAP009604-PA"/>
    <property type="match status" value="1"/>
</dbReference>
<feature type="domain" description="SOCS box" evidence="2">
    <location>
        <begin position="416"/>
        <end position="466"/>
    </location>
</feature>
<dbReference type="Pfam" id="PF11901">
    <property type="entry name" value="DM9"/>
    <property type="match status" value="2"/>
</dbReference>
<comment type="pathway">
    <text evidence="1">Protein modification; protein ubiquitination.</text>
</comment>
<dbReference type="PROSITE" id="PS50225">
    <property type="entry name" value="SOCS"/>
    <property type="match status" value="1"/>
</dbReference>
<dbReference type="SMART" id="SM00969">
    <property type="entry name" value="SOCS_box"/>
    <property type="match status" value="1"/>
</dbReference>
<evidence type="ECO:0000256" key="1">
    <source>
        <dbReference type="ARBA" id="ARBA00004906"/>
    </source>
</evidence>
<dbReference type="PANTHER" id="PTHR31649:SF1">
    <property type="entry name" value="FARNESOIC ACID O-METHYL TRANSFERASE DOMAIN-CONTAINING PROTEIN"/>
    <property type="match status" value="1"/>
</dbReference>
<name>A0ABP0H3F1_CLALP</name>
<dbReference type="InterPro" id="IPR006616">
    <property type="entry name" value="DM9_repeat"/>
</dbReference>
<dbReference type="SMART" id="SM00696">
    <property type="entry name" value="DM9"/>
    <property type="match status" value="2"/>
</dbReference>
<dbReference type="Proteomes" id="UP001642483">
    <property type="component" value="Unassembled WGS sequence"/>
</dbReference>
<comment type="caution">
    <text evidence="3">The sequence shown here is derived from an EMBL/GenBank/DDBJ whole genome shotgun (WGS) entry which is preliminary data.</text>
</comment>
<dbReference type="Pfam" id="PF07525">
    <property type="entry name" value="SOCS_box"/>
    <property type="match status" value="1"/>
</dbReference>
<keyword evidence="4" id="KW-1185">Reference proteome</keyword>
<organism evidence="3 4">
    <name type="scientific">Clavelina lepadiformis</name>
    <name type="common">Light-bulb sea squirt</name>
    <name type="synonym">Ascidia lepadiformis</name>
    <dbReference type="NCBI Taxonomy" id="159417"/>
    <lineage>
        <taxon>Eukaryota</taxon>
        <taxon>Metazoa</taxon>
        <taxon>Chordata</taxon>
        <taxon>Tunicata</taxon>
        <taxon>Ascidiacea</taxon>
        <taxon>Aplousobranchia</taxon>
        <taxon>Clavelinidae</taxon>
        <taxon>Clavelina</taxon>
    </lineage>
</organism>
<reference evidence="3 4" key="1">
    <citation type="submission" date="2024-02" db="EMBL/GenBank/DDBJ databases">
        <authorList>
            <person name="Daric V."/>
            <person name="Darras S."/>
        </authorList>
    </citation>
    <scope>NUCLEOTIDE SEQUENCE [LARGE SCALE GENOMIC DNA]</scope>
</reference>